<keyword evidence="2" id="KW-1185">Reference proteome</keyword>
<evidence type="ECO:0000313" key="1">
    <source>
        <dbReference type="EMBL" id="KAF2499336.1"/>
    </source>
</evidence>
<name>A0A6A6R4D7_9PEZI</name>
<accession>A0A6A6R4D7</accession>
<reference evidence="1" key="1">
    <citation type="journal article" date="2020" name="Stud. Mycol.">
        <title>101 Dothideomycetes genomes: a test case for predicting lifestyles and emergence of pathogens.</title>
        <authorList>
            <person name="Haridas S."/>
            <person name="Albert R."/>
            <person name="Binder M."/>
            <person name="Bloem J."/>
            <person name="Labutti K."/>
            <person name="Salamov A."/>
            <person name="Andreopoulos B."/>
            <person name="Baker S."/>
            <person name="Barry K."/>
            <person name="Bills G."/>
            <person name="Bluhm B."/>
            <person name="Cannon C."/>
            <person name="Castanera R."/>
            <person name="Culley D."/>
            <person name="Daum C."/>
            <person name="Ezra D."/>
            <person name="Gonzalez J."/>
            <person name="Henrissat B."/>
            <person name="Kuo A."/>
            <person name="Liang C."/>
            <person name="Lipzen A."/>
            <person name="Lutzoni F."/>
            <person name="Magnuson J."/>
            <person name="Mondo S."/>
            <person name="Nolan M."/>
            <person name="Ohm R."/>
            <person name="Pangilinan J."/>
            <person name="Park H.-J."/>
            <person name="Ramirez L."/>
            <person name="Alfaro M."/>
            <person name="Sun H."/>
            <person name="Tritt A."/>
            <person name="Yoshinaga Y."/>
            <person name="Zwiers L.-H."/>
            <person name="Turgeon B."/>
            <person name="Goodwin S."/>
            <person name="Spatafora J."/>
            <person name="Crous P."/>
            <person name="Grigoriev I."/>
        </authorList>
    </citation>
    <scope>NUCLEOTIDE SEQUENCE</scope>
    <source>
        <strain evidence="1">CBS 269.34</strain>
    </source>
</reference>
<gene>
    <name evidence="1" type="ORF">BU16DRAFT_268227</name>
</gene>
<proteinExistence type="predicted"/>
<protein>
    <submittedName>
        <fullName evidence="1">Uncharacterized protein</fullName>
    </submittedName>
</protein>
<dbReference type="Proteomes" id="UP000799750">
    <property type="component" value="Unassembled WGS sequence"/>
</dbReference>
<evidence type="ECO:0000313" key="2">
    <source>
        <dbReference type="Proteomes" id="UP000799750"/>
    </source>
</evidence>
<dbReference type="AlphaFoldDB" id="A0A6A6R4D7"/>
<sequence>MSRVAWIWMTRFYRRVGFGRILMLNAIPAHRMFFRLGICDRTEDGRRELALRSIPTSVLENLRRVFLRWCVRGDVIHVTTIKPRSCSLQTPQLEAAGNWSQQTRPSNTLWKRVVCCQNHGSSIGWTSGSLEEPAIDEHLQSDGYSEYPPHTSNSLHHLLRTILSITRYFVARYRLPSPLFLVIKSKR</sequence>
<dbReference type="EMBL" id="MU004184">
    <property type="protein sequence ID" value="KAF2499336.1"/>
    <property type="molecule type" value="Genomic_DNA"/>
</dbReference>
<organism evidence="1 2">
    <name type="scientific">Lophium mytilinum</name>
    <dbReference type="NCBI Taxonomy" id="390894"/>
    <lineage>
        <taxon>Eukaryota</taxon>
        <taxon>Fungi</taxon>
        <taxon>Dikarya</taxon>
        <taxon>Ascomycota</taxon>
        <taxon>Pezizomycotina</taxon>
        <taxon>Dothideomycetes</taxon>
        <taxon>Pleosporomycetidae</taxon>
        <taxon>Mytilinidiales</taxon>
        <taxon>Mytilinidiaceae</taxon>
        <taxon>Lophium</taxon>
    </lineage>
</organism>